<reference evidence="3" key="1">
    <citation type="journal article" date="2019" name="Int. J. Syst. Evol. Microbiol.">
        <title>The Global Catalogue of Microorganisms (GCM) 10K type strain sequencing project: providing services to taxonomists for standard genome sequencing and annotation.</title>
        <authorList>
            <consortium name="The Broad Institute Genomics Platform"/>
            <consortium name="The Broad Institute Genome Sequencing Center for Infectious Disease"/>
            <person name="Wu L."/>
            <person name="Ma J."/>
        </authorList>
    </citation>
    <scope>NUCLEOTIDE SEQUENCE [LARGE SCALE GENOMIC DNA]</scope>
    <source>
        <strain evidence="3">JCM 31202</strain>
    </source>
</reference>
<dbReference type="Proteomes" id="UP001596972">
    <property type="component" value="Unassembled WGS sequence"/>
</dbReference>
<evidence type="ECO:0000313" key="3">
    <source>
        <dbReference type="Proteomes" id="UP001596972"/>
    </source>
</evidence>
<evidence type="ECO:0000259" key="1">
    <source>
        <dbReference type="PROSITE" id="PS50943"/>
    </source>
</evidence>
<dbReference type="SUPFAM" id="SSF47413">
    <property type="entry name" value="lambda repressor-like DNA-binding domains"/>
    <property type="match status" value="1"/>
</dbReference>
<dbReference type="InterPro" id="IPR010982">
    <property type="entry name" value="Lambda_DNA-bd_dom_sf"/>
</dbReference>
<sequence>MNGIVRQLVAARREQHLTQADVAARMGCAQGAVANRESGTRAVRLDVAEAWAAALGYRLALIPLEGEEGAA</sequence>
<dbReference type="PROSITE" id="PS50943">
    <property type="entry name" value="HTH_CROC1"/>
    <property type="match status" value="1"/>
</dbReference>
<organism evidence="2 3">
    <name type="scientific">Actinomadura sediminis</name>
    <dbReference type="NCBI Taxonomy" id="1038904"/>
    <lineage>
        <taxon>Bacteria</taxon>
        <taxon>Bacillati</taxon>
        <taxon>Actinomycetota</taxon>
        <taxon>Actinomycetes</taxon>
        <taxon>Streptosporangiales</taxon>
        <taxon>Thermomonosporaceae</taxon>
        <taxon>Actinomadura</taxon>
    </lineage>
</organism>
<name>A0ABW3EPT5_9ACTN</name>
<proteinExistence type="predicted"/>
<keyword evidence="3" id="KW-1185">Reference proteome</keyword>
<dbReference type="Pfam" id="PF01381">
    <property type="entry name" value="HTH_3"/>
    <property type="match status" value="1"/>
</dbReference>
<dbReference type="EMBL" id="JBHTJA010000034">
    <property type="protein sequence ID" value="MFD0902366.1"/>
    <property type="molecule type" value="Genomic_DNA"/>
</dbReference>
<dbReference type="InterPro" id="IPR001387">
    <property type="entry name" value="Cro/C1-type_HTH"/>
</dbReference>
<dbReference type="SMART" id="SM00530">
    <property type="entry name" value="HTH_XRE"/>
    <property type="match status" value="1"/>
</dbReference>
<comment type="caution">
    <text evidence="2">The sequence shown here is derived from an EMBL/GenBank/DDBJ whole genome shotgun (WGS) entry which is preliminary data.</text>
</comment>
<protein>
    <submittedName>
        <fullName evidence="2">Helix-turn-helix domain-containing protein</fullName>
    </submittedName>
</protein>
<evidence type="ECO:0000313" key="2">
    <source>
        <dbReference type="EMBL" id="MFD0902366.1"/>
    </source>
</evidence>
<dbReference type="Gene3D" id="1.10.260.40">
    <property type="entry name" value="lambda repressor-like DNA-binding domains"/>
    <property type="match status" value="1"/>
</dbReference>
<accession>A0ABW3EPT5</accession>
<dbReference type="RefSeq" id="WP_378300070.1">
    <property type="nucleotide sequence ID" value="NZ_JBHTJA010000034.1"/>
</dbReference>
<feature type="domain" description="HTH cro/C1-type" evidence="1">
    <location>
        <begin position="8"/>
        <end position="62"/>
    </location>
</feature>
<gene>
    <name evidence="2" type="ORF">ACFQ11_18350</name>
</gene>
<dbReference type="CDD" id="cd00093">
    <property type="entry name" value="HTH_XRE"/>
    <property type="match status" value="1"/>
</dbReference>